<dbReference type="InterPro" id="IPR001245">
    <property type="entry name" value="Ser-Thr/Tyr_kinase_cat_dom"/>
</dbReference>
<proteinExistence type="predicted"/>
<dbReference type="GO" id="GO:0004714">
    <property type="term" value="F:transmembrane receptor protein tyrosine kinase activity"/>
    <property type="evidence" value="ECO:0007669"/>
    <property type="project" value="TreeGrafter"/>
</dbReference>
<dbReference type="SUPFAM" id="SSF56112">
    <property type="entry name" value="Protein kinase-like (PK-like)"/>
    <property type="match status" value="1"/>
</dbReference>
<dbReference type="InterPro" id="IPR050122">
    <property type="entry name" value="RTK"/>
</dbReference>
<dbReference type="InterPro" id="IPR003961">
    <property type="entry name" value="FN3_dom"/>
</dbReference>
<feature type="chain" id="PRO_5041351945" description="Protein kinase domain-containing protein" evidence="2">
    <location>
        <begin position="22"/>
        <end position="952"/>
    </location>
</feature>
<keyword evidence="1" id="KW-1133">Transmembrane helix</keyword>
<dbReference type="SUPFAM" id="SSF49265">
    <property type="entry name" value="Fibronectin type III"/>
    <property type="match status" value="1"/>
</dbReference>
<organism evidence="4 5">
    <name type="scientific">Mesorhabditis spiculigera</name>
    <dbReference type="NCBI Taxonomy" id="96644"/>
    <lineage>
        <taxon>Eukaryota</taxon>
        <taxon>Metazoa</taxon>
        <taxon>Ecdysozoa</taxon>
        <taxon>Nematoda</taxon>
        <taxon>Chromadorea</taxon>
        <taxon>Rhabditida</taxon>
        <taxon>Rhabditina</taxon>
        <taxon>Rhabditomorpha</taxon>
        <taxon>Rhabditoidea</taxon>
        <taxon>Rhabditidae</taxon>
        <taxon>Mesorhabditinae</taxon>
        <taxon>Mesorhabditis</taxon>
    </lineage>
</organism>
<sequence length="952" mass="106224">MWLDWWGPPILLLLYLCPTQSQPVAQFGMCQARCLKEYANKKDRRLNNGDVVLNELDIANNTQFSLCKLGCSVSGFSELDLPAFLVGQSTAKELSTKTEDVIPLNVVTRLQMLCADYVALNRSINGQLLLQYNNVSNDYFVHFVEAFYRSGDGSKAEKMFWSTYGYSKSIDANLVLPADLTAIQFRVTTFSTKGVMGNTIRGPWFPGPILEQTSTVQLSTSVKNQMWSEEQAAVELHFAAPAGSIPACSLTLAYDASVDDLQIPFVLDRSSGYLVDSLLFEHDYRVQIRATSRFVRDQDGAEETLVRTSSCRKLAKDPSMCAPSPAENIQWGWVGQDAIVLNWTLPNEQETQVFHRGVHFSISMRTIPTSGPQCPEVPEQKRSVTGTHRSVQLYPSDGTCNYEIEVVVVDTRNRRSTPTKVQIYRYEKASSLIIGAAARDWAQIGMLFVMLTVVLISVAAAVTVCVRSRRLSIMQKDLGKALRQSVVTGTICTNDSGSEQWCQINGKQVVGLRSGYLDSDEESQKAIQADLNRKHFSATLPRPPNMEPPQIHYVSSFRGVHSLRRPNRQNFSALPQNGAPAYASDVSRLADQDGYTRFYNQNLISPESMKYASLPIMDAVLPATIRIPSHQIDMVEYLGSGKFSLKSLVAVRQERDYVRVLQKQAIGGDHLRSSEVAIRRELRAAQAMNSNPSHSIPSILGFLGVVVDPAAEAELVSGLLFEHCQGGDFLSYLHVVNSALSQANQSNPNNIYEDVYCIEQKNMAVFLSQCCQDVVSGVKYISECGFLHRDIGAHSIYLHLPWQDAFMQPHGQRAKIASFELCEPVRLGTIDDDGEGLNIDRLPPETHDDGIYTKESDLWQLGEFLYEVCTLGRPAALQTNLREGREERVQREIKRMHSGAKDIDVMLAEPMRPLITECLNVGMAKRPTAAVILQFLEKLLPPKVLRTESFYV</sequence>
<dbReference type="PANTHER" id="PTHR24416:SF611">
    <property type="entry name" value="TYROSINE-PROTEIN KINASE TRANSMEMBRANE RECEPTOR ROR"/>
    <property type="match status" value="1"/>
</dbReference>
<dbReference type="GO" id="GO:0043235">
    <property type="term" value="C:receptor complex"/>
    <property type="evidence" value="ECO:0007669"/>
    <property type="project" value="TreeGrafter"/>
</dbReference>
<evidence type="ECO:0000313" key="5">
    <source>
        <dbReference type="Proteomes" id="UP001177023"/>
    </source>
</evidence>
<feature type="transmembrane region" description="Helical" evidence="1">
    <location>
        <begin position="441"/>
        <end position="466"/>
    </location>
</feature>
<dbReference type="Gene3D" id="1.10.510.10">
    <property type="entry name" value="Transferase(Phosphotransferase) domain 1"/>
    <property type="match status" value="1"/>
</dbReference>
<evidence type="ECO:0000256" key="1">
    <source>
        <dbReference type="SAM" id="Phobius"/>
    </source>
</evidence>
<dbReference type="PROSITE" id="PS50011">
    <property type="entry name" value="PROTEIN_KINASE_DOM"/>
    <property type="match status" value="1"/>
</dbReference>
<keyword evidence="5" id="KW-1185">Reference proteome</keyword>
<dbReference type="Pfam" id="PF07714">
    <property type="entry name" value="PK_Tyr_Ser-Thr"/>
    <property type="match status" value="1"/>
</dbReference>
<dbReference type="GO" id="GO:0005524">
    <property type="term" value="F:ATP binding"/>
    <property type="evidence" value="ECO:0007669"/>
    <property type="project" value="InterPro"/>
</dbReference>
<dbReference type="InterPro" id="IPR000719">
    <property type="entry name" value="Prot_kinase_dom"/>
</dbReference>
<feature type="non-terminal residue" evidence="4">
    <location>
        <position position="1"/>
    </location>
</feature>
<evidence type="ECO:0000256" key="2">
    <source>
        <dbReference type="SAM" id="SignalP"/>
    </source>
</evidence>
<dbReference type="InterPro" id="IPR036116">
    <property type="entry name" value="FN3_sf"/>
</dbReference>
<protein>
    <recommendedName>
        <fullName evidence="3">Protein kinase domain-containing protein</fullName>
    </recommendedName>
</protein>
<evidence type="ECO:0000259" key="3">
    <source>
        <dbReference type="PROSITE" id="PS50011"/>
    </source>
</evidence>
<keyword evidence="1" id="KW-0812">Transmembrane</keyword>
<gene>
    <name evidence="4" type="ORF">MSPICULIGERA_LOCUS21242</name>
</gene>
<accession>A0AA36D9A4</accession>
<dbReference type="EMBL" id="CATQJA010002665">
    <property type="protein sequence ID" value="CAJ0583141.1"/>
    <property type="molecule type" value="Genomic_DNA"/>
</dbReference>
<dbReference type="GO" id="GO:0007169">
    <property type="term" value="P:cell surface receptor protein tyrosine kinase signaling pathway"/>
    <property type="evidence" value="ECO:0007669"/>
    <property type="project" value="TreeGrafter"/>
</dbReference>
<dbReference type="PANTHER" id="PTHR24416">
    <property type="entry name" value="TYROSINE-PROTEIN KINASE RECEPTOR"/>
    <property type="match status" value="1"/>
</dbReference>
<comment type="caution">
    <text evidence="4">The sequence shown here is derived from an EMBL/GenBank/DDBJ whole genome shotgun (WGS) entry which is preliminary data.</text>
</comment>
<dbReference type="AlphaFoldDB" id="A0AA36D9A4"/>
<dbReference type="CDD" id="cd00063">
    <property type="entry name" value="FN3"/>
    <property type="match status" value="1"/>
</dbReference>
<keyword evidence="1" id="KW-0472">Membrane</keyword>
<dbReference type="InterPro" id="IPR011009">
    <property type="entry name" value="Kinase-like_dom_sf"/>
</dbReference>
<dbReference type="GO" id="GO:0005886">
    <property type="term" value="C:plasma membrane"/>
    <property type="evidence" value="ECO:0007669"/>
    <property type="project" value="TreeGrafter"/>
</dbReference>
<reference evidence="4" key="1">
    <citation type="submission" date="2023-06" db="EMBL/GenBank/DDBJ databases">
        <authorList>
            <person name="Delattre M."/>
        </authorList>
    </citation>
    <scope>NUCLEOTIDE SEQUENCE</scope>
    <source>
        <strain evidence="4">AF72</strain>
    </source>
</reference>
<keyword evidence="2" id="KW-0732">Signal</keyword>
<name>A0AA36D9A4_9BILA</name>
<feature type="signal peptide" evidence="2">
    <location>
        <begin position="1"/>
        <end position="21"/>
    </location>
</feature>
<evidence type="ECO:0000313" key="4">
    <source>
        <dbReference type="EMBL" id="CAJ0583141.1"/>
    </source>
</evidence>
<feature type="domain" description="Protein kinase" evidence="3">
    <location>
        <begin position="632"/>
        <end position="940"/>
    </location>
</feature>
<dbReference type="Proteomes" id="UP001177023">
    <property type="component" value="Unassembled WGS sequence"/>
</dbReference>